<evidence type="ECO:0000256" key="2">
    <source>
        <dbReference type="ARBA" id="ARBA00004429"/>
    </source>
</evidence>
<dbReference type="SUPFAM" id="SSF55874">
    <property type="entry name" value="ATPase domain of HSP90 chaperone/DNA topoisomerase II/histidine kinase"/>
    <property type="match status" value="1"/>
</dbReference>
<dbReference type="InterPro" id="IPR003594">
    <property type="entry name" value="HATPase_dom"/>
</dbReference>
<evidence type="ECO:0000256" key="9">
    <source>
        <dbReference type="ARBA" id="ARBA00022777"/>
    </source>
</evidence>
<dbReference type="GO" id="GO:0000155">
    <property type="term" value="F:phosphorelay sensor kinase activity"/>
    <property type="evidence" value="ECO:0007669"/>
    <property type="project" value="InterPro"/>
</dbReference>
<dbReference type="InterPro" id="IPR050428">
    <property type="entry name" value="TCS_sensor_his_kinase"/>
</dbReference>
<evidence type="ECO:0000259" key="15">
    <source>
        <dbReference type="PROSITE" id="PS50109"/>
    </source>
</evidence>
<evidence type="ECO:0000256" key="7">
    <source>
        <dbReference type="ARBA" id="ARBA00022692"/>
    </source>
</evidence>
<feature type="transmembrane region" description="Helical" evidence="14">
    <location>
        <begin position="28"/>
        <end position="52"/>
    </location>
</feature>
<keyword evidence="6 14" id="KW-0808">Transferase</keyword>
<name>A0A7Z7BFN0_9BURK</name>
<proteinExistence type="predicted"/>
<keyword evidence="7 14" id="KW-0812">Transmembrane</keyword>
<dbReference type="PRINTS" id="PR00344">
    <property type="entry name" value="BCTRLSENSOR"/>
</dbReference>
<dbReference type="GO" id="GO:0005524">
    <property type="term" value="F:ATP binding"/>
    <property type="evidence" value="ECO:0007669"/>
    <property type="project" value="UniProtKB-KW"/>
</dbReference>
<dbReference type="InterPro" id="IPR003661">
    <property type="entry name" value="HisK_dim/P_dom"/>
</dbReference>
<evidence type="ECO:0000256" key="3">
    <source>
        <dbReference type="ARBA" id="ARBA00022475"/>
    </source>
</evidence>
<keyword evidence="13 14" id="KW-0472">Membrane</keyword>
<dbReference type="PANTHER" id="PTHR45436">
    <property type="entry name" value="SENSOR HISTIDINE KINASE YKOH"/>
    <property type="match status" value="1"/>
</dbReference>
<dbReference type="Pfam" id="PF00512">
    <property type="entry name" value="HisKA"/>
    <property type="match status" value="1"/>
</dbReference>
<dbReference type="InterPro" id="IPR003660">
    <property type="entry name" value="HAMP_dom"/>
</dbReference>
<dbReference type="Gene3D" id="1.10.287.130">
    <property type="match status" value="1"/>
</dbReference>
<dbReference type="SMART" id="SM00388">
    <property type="entry name" value="HisKA"/>
    <property type="match status" value="1"/>
</dbReference>
<dbReference type="InterPro" id="IPR005467">
    <property type="entry name" value="His_kinase_dom"/>
</dbReference>
<evidence type="ECO:0000256" key="10">
    <source>
        <dbReference type="ARBA" id="ARBA00022840"/>
    </source>
</evidence>
<dbReference type="EMBL" id="FNDI01000034">
    <property type="protein sequence ID" value="SDJ12681.1"/>
    <property type="molecule type" value="Genomic_DNA"/>
</dbReference>
<evidence type="ECO:0000313" key="18">
    <source>
        <dbReference type="Proteomes" id="UP000198900"/>
    </source>
</evidence>
<evidence type="ECO:0000256" key="11">
    <source>
        <dbReference type="ARBA" id="ARBA00022989"/>
    </source>
</evidence>
<evidence type="ECO:0000256" key="8">
    <source>
        <dbReference type="ARBA" id="ARBA00022741"/>
    </source>
</evidence>
<evidence type="ECO:0000256" key="14">
    <source>
        <dbReference type="RuleBase" id="RU364088"/>
    </source>
</evidence>
<evidence type="ECO:0000256" key="13">
    <source>
        <dbReference type="ARBA" id="ARBA00023136"/>
    </source>
</evidence>
<keyword evidence="3 14" id="KW-1003">Cell membrane</keyword>
<dbReference type="SUPFAM" id="SSF47384">
    <property type="entry name" value="Homodimeric domain of signal transducing histidine kinase"/>
    <property type="match status" value="1"/>
</dbReference>
<dbReference type="PROSITE" id="PS50109">
    <property type="entry name" value="HIS_KIN"/>
    <property type="match status" value="1"/>
</dbReference>
<dbReference type="InterPro" id="IPR036890">
    <property type="entry name" value="HATPase_C_sf"/>
</dbReference>
<dbReference type="CDD" id="cd00075">
    <property type="entry name" value="HATPase"/>
    <property type="match status" value="1"/>
</dbReference>
<protein>
    <recommendedName>
        <fullName evidence="14">Sensor protein</fullName>
        <ecNumber evidence="14">2.7.13.3</ecNumber>
    </recommendedName>
</protein>
<dbReference type="InterPro" id="IPR036097">
    <property type="entry name" value="HisK_dim/P_sf"/>
</dbReference>
<comment type="catalytic activity">
    <reaction evidence="1 14">
        <text>ATP + protein L-histidine = ADP + protein N-phospho-L-histidine.</text>
        <dbReference type="EC" id="2.7.13.3"/>
    </reaction>
</comment>
<gene>
    <name evidence="17" type="ORF">SAMN04487926_13442</name>
</gene>
<comment type="subcellular location">
    <subcellularLocation>
        <location evidence="2">Cell inner membrane</location>
        <topology evidence="2">Multi-pass membrane protein</topology>
    </subcellularLocation>
</comment>
<keyword evidence="11 14" id="KW-1133">Transmembrane helix</keyword>
<evidence type="ECO:0000256" key="4">
    <source>
        <dbReference type="ARBA" id="ARBA00022519"/>
    </source>
</evidence>
<dbReference type="InterPro" id="IPR004358">
    <property type="entry name" value="Sig_transdc_His_kin-like_C"/>
</dbReference>
<evidence type="ECO:0000256" key="6">
    <source>
        <dbReference type="ARBA" id="ARBA00022679"/>
    </source>
</evidence>
<accession>A0A7Z7BFN0</accession>
<dbReference type="PANTHER" id="PTHR45436:SF15">
    <property type="entry name" value="SENSOR HISTIDINE KINASE CUSS"/>
    <property type="match status" value="1"/>
</dbReference>
<dbReference type="AlphaFoldDB" id="A0A7Z7BFN0"/>
<dbReference type="Gene3D" id="6.10.340.10">
    <property type="match status" value="1"/>
</dbReference>
<dbReference type="InterPro" id="IPR006290">
    <property type="entry name" value="CztS_silS_copS"/>
</dbReference>
<evidence type="ECO:0000256" key="1">
    <source>
        <dbReference type="ARBA" id="ARBA00000085"/>
    </source>
</evidence>
<organism evidence="17 18">
    <name type="scientific">Paraburkholderia steynii</name>
    <dbReference type="NCBI Taxonomy" id="1245441"/>
    <lineage>
        <taxon>Bacteria</taxon>
        <taxon>Pseudomonadati</taxon>
        <taxon>Pseudomonadota</taxon>
        <taxon>Betaproteobacteria</taxon>
        <taxon>Burkholderiales</taxon>
        <taxon>Burkholderiaceae</taxon>
        <taxon>Paraburkholderia</taxon>
    </lineage>
</organism>
<evidence type="ECO:0000256" key="12">
    <source>
        <dbReference type="ARBA" id="ARBA00023012"/>
    </source>
</evidence>
<keyword evidence="18" id="KW-1185">Reference proteome</keyword>
<keyword evidence="8 14" id="KW-0547">Nucleotide-binding</keyword>
<feature type="transmembrane region" description="Helical" evidence="14">
    <location>
        <begin position="183"/>
        <end position="209"/>
    </location>
</feature>
<comment type="caution">
    <text evidence="17">The sequence shown here is derived from an EMBL/GenBank/DDBJ whole genome shotgun (WGS) entry which is preliminary data.</text>
</comment>
<evidence type="ECO:0000259" key="16">
    <source>
        <dbReference type="PROSITE" id="PS50885"/>
    </source>
</evidence>
<feature type="domain" description="HAMP" evidence="16">
    <location>
        <begin position="206"/>
        <end position="259"/>
    </location>
</feature>
<keyword evidence="9 14" id="KW-0418">Kinase</keyword>
<dbReference type="Proteomes" id="UP000198900">
    <property type="component" value="Unassembled WGS sequence"/>
</dbReference>
<dbReference type="SMART" id="SM00387">
    <property type="entry name" value="HATPase_c"/>
    <property type="match status" value="1"/>
</dbReference>
<keyword evidence="12 14" id="KW-0902">Two-component regulatory system</keyword>
<dbReference type="CDD" id="cd00082">
    <property type="entry name" value="HisKA"/>
    <property type="match status" value="1"/>
</dbReference>
<dbReference type="NCBIfam" id="TIGR01386">
    <property type="entry name" value="cztS_silS_copS"/>
    <property type="match status" value="1"/>
</dbReference>
<dbReference type="PROSITE" id="PS50885">
    <property type="entry name" value="HAMP"/>
    <property type="match status" value="1"/>
</dbReference>
<dbReference type="Pfam" id="PF02518">
    <property type="entry name" value="HATPase_c"/>
    <property type="match status" value="1"/>
</dbReference>
<feature type="domain" description="Histidine kinase" evidence="15">
    <location>
        <begin position="267"/>
        <end position="481"/>
    </location>
</feature>
<dbReference type="SUPFAM" id="SSF158472">
    <property type="entry name" value="HAMP domain-like"/>
    <property type="match status" value="1"/>
</dbReference>
<dbReference type="EC" id="2.7.13.3" evidence="14"/>
<dbReference type="FunFam" id="3.30.565.10:FF:000006">
    <property type="entry name" value="Sensor histidine kinase WalK"/>
    <property type="match status" value="1"/>
</dbReference>
<sequence length="491" mass="53431">MAFAARMTLEKNEAIAKPMNNRFLPRTLGARLTALIFLSTSVILALSGAALYEALRSRMSMAAGGHMQATLEALQADLASVRATSHISNHPHVWTDQMDGHQNMDMAIYDMTGNRLVSTNGFQPFAPLRDLPPGRRNAAFDARGARFRYITALARLAGSDCVSVRVVVQYDKSDNLASLRAHAWTIALIEVVGVGIAAAFAYAIAVFGLSPLRRFVSYAEEMSSCRLAQPLSGFDTSQELKELEHAFNGMLERLNDSFTRLGQFSSNLAHDMRTPLTNLQAAAQVALSLPRSTEEYRDVIESSVEEYQRLSGMIEDMLFLARSEKAHTLVKVCRLDAVVEAERVAGYYEPMASDAGVTIELSGRAEVRADLLLFQRALSNLLSNALAHAPRGSTIFVKCREEGGTAEIAVTDTGQGIGGEHVDRIFERFYRVDPSRHNLGSGTGLGLAIVKSIMESHGGQCGVESCPGVRTTFWLRFPCADVHLGDGAANA</sequence>
<keyword evidence="5" id="KW-0597">Phosphoprotein</keyword>
<reference evidence="17" key="1">
    <citation type="submission" date="2016-10" db="EMBL/GenBank/DDBJ databases">
        <authorList>
            <person name="Varghese N."/>
            <person name="Submissions S."/>
        </authorList>
    </citation>
    <scope>NUCLEOTIDE SEQUENCE [LARGE SCALE GENOMIC DNA]</scope>
    <source>
        <strain evidence="17">YR281</strain>
    </source>
</reference>
<evidence type="ECO:0000256" key="5">
    <source>
        <dbReference type="ARBA" id="ARBA00022553"/>
    </source>
</evidence>
<dbReference type="GO" id="GO:0005886">
    <property type="term" value="C:plasma membrane"/>
    <property type="evidence" value="ECO:0007669"/>
    <property type="project" value="UniProtKB-SubCell"/>
</dbReference>
<keyword evidence="10 14" id="KW-0067">ATP-binding</keyword>
<dbReference type="SMART" id="SM00304">
    <property type="entry name" value="HAMP"/>
    <property type="match status" value="1"/>
</dbReference>
<dbReference type="Pfam" id="PF00672">
    <property type="entry name" value="HAMP"/>
    <property type="match status" value="1"/>
</dbReference>
<keyword evidence="4 14" id="KW-0997">Cell inner membrane</keyword>
<evidence type="ECO:0000313" key="17">
    <source>
        <dbReference type="EMBL" id="SDJ12681.1"/>
    </source>
</evidence>
<dbReference type="Gene3D" id="3.30.565.10">
    <property type="entry name" value="Histidine kinase-like ATPase, C-terminal domain"/>
    <property type="match status" value="1"/>
</dbReference>
<comment type="function">
    <text evidence="14">Member of a two-component regulatory system.</text>
</comment>